<gene>
    <name evidence="2" type="ORF">ERS852406_01847</name>
</gene>
<evidence type="ECO:0000313" key="2">
    <source>
        <dbReference type="EMBL" id="CUO38128.1"/>
    </source>
</evidence>
<keyword evidence="1" id="KW-0472">Membrane</keyword>
<organism evidence="2 3">
    <name type="scientific">Fusicatenibacter saccharivorans</name>
    <dbReference type="NCBI Taxonomy" id="1150298"/>
    <lineage>
        <taxon>Bacteria</taxon>
        <taxon>Bacillati</taxon>
        <taxon>Bacillota</taxon>
        <taxon>Clostridia</taxon>
        <taxon>Lachnospirales</taxon>
        <taxon>Lachnospiraceae</taxon>
        <taxon>Fusicatenibacter</taxon>
    </lineage>
</organism>
<feature type="transmembrane region" description="Helical" evidence="1">
    <location>
        <begin position="6"/>
        <end position="25"/>
    </location>
</feature>
<dbReference type="Proteomes" id="UP000095706">
    <property type="component" value="Unassembled WGS sequence"/>
</dbReference>
<evidence type="ECO:0000256" key="1">
    <source>
        <dbReference type="SAM" id="Phobius"/>
    </source>
</evidence>
<name>A0A174ENA9_9FIRM</name>
<sequence length="78" mass="9091">MCGSLFFALLSNFAVYFLLSIMLHCTTKRPVWAIHCRHSPKILKDGQKTEDFSLHFVRLSTMYLLDSPFTKMISEMMN</sequence>
<keyword evidence="1" id="KW-0812">Transmembrane</keyword>
<accession>A0A174ENA9</accession>
<dbReference type="EMBL" id="CYYV01000008">
    <property type="protein sequence ID" value="CUO38128.1"/>
    <property type="molecule type" value="Genomic_DNA"/>
</dbReference>
<evidence type="ECO:0000313" key="3">
    <source>
        <dbReference type="Proteomes" id="UP000095706"/>
    </source>
</evidence>
<dbReference type="AlphaFoldDB" id="A0A174ENA9"/>
<reference evidence="2 3" key="1">
    <citation type="submission" date="2015-09" db="EMBL/GenBank/DDBJ databases">
        <authorList>
            <consortium name="Pathogen Informatics"/>
        </authorList>
    </citation>
    <scope>NUCLEOTIDE SEQUENCE [LARGE SCALE GENOMIC DNA]</scope>
    <source>
        <strain evidence="2 3">2789STDY5608849</strain>
    </source>
</reference>
<keyword evidence="1" id="KW-1133">Transmembrane helix</keyword>
<proteinExistence type="predicted"/>
<protein>
    <submittedName>
        <fullName evidence="2">Uncharacterized protein</fullName>
    </submittedName>
</protein>